<sequence length="244" mass="28142">MVVHSNSLDNSLQEVPISPTIKSDIVLDSWDFDVIASKRSCAITDLEHYFKYYTAQSDIALHDRGRYVSIKTHQEVIRISDLLKQGIERQELRDRLMLQNPNHDEEKLRRFDKSCSSIVVNAGGINIVWTGNLADHLRMLEHDTQVAIFHHGFFLDAVQAGSIFPAGLIEETLRTLALLFPQSDKDTKRWFKRNVSSAKVDFNAIRSGQLRAKDRHIDQFKFWRVHLVVLKQVFDEAEPATWSQ</sequence>
<comment type="caution">
    <text evidence="1">The sequence shown here is derived from an EMBL/GenBank/DDBJ whole genome shotgun (WGS) entry which is preliminary data.</text>
</comment>
<keyword evidence="2" id="KW-1185">Reference proteome</keyword>
<dbReference type="Proteomes" id="UP001590951">
    <property type="component" value="Unassembled WGS sequence"/>
</dbReference>
<reference evidence="1 2" key="1">
    <citation type="submission" date="2024-09" db="EMBL/GenBank/DDBJ databases">
        <title>Rethinking Asexuality: The Enigmatic Case of Functional Sexual Genes in Lepraria (Stereocaulaceae).</title>
        <authorList>
            <person name="Doellman M."/>
            <person name="Sun Y."/>
            <person name="Barcenas-Pena A."/>
            <person name="Lumbsch H.T."/>
            <person name="Grewe F."/>
        </authorList>
    </citation>
    <scope>NUCLEOTIDE SEQUENCE [LARGE SCALE GENOMIC DNA]</scope>
    <source>
        <strain evidence="1 2">Grewe 0041</strain>
    </source>
</reference>
<organism evidence="1 2">
    <name type="scientific">Lepraria finkii</name>
    <dbReference type="NCBI Taxonomy" id="1340010"/>
    <lineage>
        <taxon>Eukaryota</taxon>
        <taxon>Fungi</taxon>
        <taxon>Dikarya</taxon>
        <taxon>Ascomycota</taxon>
        <taxon>Pezizomycotina</taxon>
        <taxon>Lecanoromycetes</taxon>
        <taxon>OSLEUM clade</taxon>
        <taxon>Lecanoromycetidae</taxon>
        <taxon>Lecanorales</taxon>
        <taxon>Lecanorineae</taxon>
        <taxon>Stereocaulaceae</taxon>
        <taxon>Lepraria</taxon>
    </lineage>
</organism>
<dbReference type="EMBL" id="JBHFEH010000044">
    <property type="protein sequence ID" value="KAL2050694.1"/>
    <property type="molecule type" value="Genomic_DNA"/>
</dbReference>
<proteinExistence type="predicted"/>
<name>A0ABR4AYN9_9LECA</name>
<protein>
    <submittedName>
        <fullName evidence="1">Uncharacterized protein</fullName>
    </submittedName>
</protein>
<gene>
    <name evidence="1" type="ORF">ABVK25_009081</name>
</gene>
<accession>A0ABR4AYN9</accession>
<evidence type="ECO:0000313" key="2">
    <source>
        <dbReference type="Proteomes" id="UP001590951"/>
    </source>
</evidence>
<evidence type="ECO:0000313" key="1">
    <source>
        <dbReference type="EMBL" id="KAL2050694.1"/>
    </source>
</evidence>